<protein>
    <recommendedName>
        <fullName evidence="3">Phage abortive infection protein</fullName>
    </recommendedName>
</protein>
<evidence type="ECO:0000313" key="2">
    <source>
        <dbReference type="Proteomes" id="UP001549037"/>
    </source>
</evidence>
<dbReference type="Proteomes" id="UP001549037">
    <property type="component" value="Unassembled WGS sequence"/>
</dbReference>
<gene>
    <name evidence="1" type="ORF">ABID28_000241</name>
</gene>
<proteinExistence type="predicted"/>
<comment type="caution">
    <text evidence="1">The sequence shown here is derived from an EMBL/GenBank/DDBJ whole genome shotgun (WGS) entry which is preliminary data.</text>
</comment>
<dbReference type="RefSeq" id="WP_354367313.1">
    <property type="nucleotide sequence ID" value="NZ_JBEPLN010000003.1"/>
</dbReference>
<reference evidence="1 2" key="1">
    <citation type="submission" date="2024-06" db="EMBL/GenBank/DDBJ databases">
        <title>Genomic Encyclopedia of Type Strains, Phase IV (KMG-IV): sequencing the most valuable type-strain genomes for metagenomic binning, comparative biology and taxonomic classification.</title>
        <authorList>
            <person name="Goeker M."/>
        </authorList>
    </citation>
    <scope>NUCLEOTIDE SEQUENCE [LARGE SCALE GENOMIC DNA]</scope>
    <source>
        <strain evidence="1 2">DSM 28302</strain>
    </source>
</reference>
<keyword evidence="2" id="KW-1185">Reference proteome</keyword>
<name>A0ABV2JCX9_9STRE</name>
<dbReference type="EMBL" id="JBEPLN010000003">
    <property type="protein sequence ID" value="MET3633608.1"/>
    <property type="molecule type" value="Genomic_DNA"/>
</dbReference>
<sequence length="341" mass="40474">MDKLFIIGNGFDLAHGLKSDYLYFKKYVYEKAYGENQILSSLDEIEQIEEFFLEEDEKIEIELDSIELPTSINFEYSIDNNFYRYFYQILLKISKIEEFWRDFEKSLVNIGGLFVETFPSSPEYAPHTAEDTAENIKEFVSYAIPKLLGEWIYYVYQDWEKELEDRTITKHISKDTIMLSKDAYFLTFNYTHVLEDYYGISPKQICHIHGELVKTELLMGHGNYYSKLHEDPTSTPYYLDGAVEATRKPVQKQLQRHAEFFDGLKDVKELYVIGFNLTDSHTVDRPYFEEIFKRVPQVDIFIDNYKYNEEKERNIKRTLQSWGAKKAHQLRFIDTDTNTVV</sequence>
<evidence type="ECO:0000313" key="1">
    <source>
        <dbReference type="EMBL" id="MET3633608.1"/>
    </source>
</evidence>
<accession>A0ABV2JCX9</accession>
<evidence type="ECO:0008006" key="3">
    <source>
        <dbReference type="Google" id="ProtNLM"/>
    </source>
</evidence>
<organism evidence="1 2">
    <name type="scientific">Streptococcus porcorum</name>
    <dbReference type="NCBI Taxonomy" id="701526"/>
    <lineage>
        <taxon>Bacteria</taxon>
        <taxon>Bacillati</taxon>
        <taxon>Bacillota</taxon>
        <taxon>Bacilli</taxon>
        <taxon>Lactobacillales</taxon>
        <taxon>Streptococcaceae</taxon>
        <taxon>Streptococcus</taxon>
    </lineage>
</organism>
<dbReference type="Pfam" id="PF14253">
    <property type="entry name" value="AbiH"/>
    <property type="match status" value="1"/>
</dbReference>
<dbReference type="InterPro" id="IPR025935">
    <property type="entry name" value="AbiH"/>
</dbReference>